<feature type="compositionally biased region" description="Polar residues" evidence="1">
    <location>
        <begin position="164"/>
        <end position="179"/>
    </location>
</feature>
<dbReference type="EMBL" id="GEBQ01018953">
    <property type="protein sequence ID" value="JAT21024.1"/>
    <property type="molecule type" value="Transcribed_RNA"/>
</dbReference>
<gene>
    <name evidence="3" type="ORF">g.25493</name>
</gene>
<reference evidence="3" key="1">
    <citation type="submission" date="2015-11" db="EMBL/GenBank/DDBJ databases">
        <title>De novo transcriptome assembly of four potential Pierce s Disease insect vectors from Arizona vineyards.</title>
        <authorList>
            <person name="Tassone E.E."/>
        </authorList>
    </citation>
    <scope>NUCLEOTIDE SEQUENCE</scope>
</reference>
<evidence type="ECO:0000256" key="2">
    <source>
        <dbReference type="SAM" id="SignalP"/>
    </source>
</evidence>
<sequence length="293" mass="33030">MVSVTSLLLFCSSIALFRCENLTEYATKILETPGNITEETVVTEASNAITPENIPNSLLDELMNEVTSSENFSSDDGLGLRSRKVKQQRKGSLKKRPGKRPNNRGTNSPPVNVRPKQRKTTTEQSQDSATEMTTMYSQKHIKNVTKKQHTQNNSKVESKHERQNLTVTENNSSENQTKPTEVEHKTNETESLTPSKNQLFEGYVESNADKTPASEKEISSLLPISPTLTFPPDSDLPENYVNAPYLVQYVIYPSHHHYGQSPVMLPQDYYGHNTAYPTYPGYSDWDSYNCCIE</sequence>
<evidence type="ECO:0000313" key="3">
    <source>
        <dbReference type="EMBL" id="JAT21024.1"/>
    </source>
</evidence>
<dbReference type="AlphaFoldDB" id="A0A1B6LBW8"/>
<feature type="region of interest" description="Disordered" evidence="1">
    <location>
        <begin position="69"/>
        <end position="193"/>
    </location>
</feature>
<feature type="compositionally biased region" description="Polar residues" evidence="1">
    <location>
        <begin position="122"/>
        <end position="137"/>
    </location>
</feature>
<feature type="compositionally biased region" description="Basic residues" evidence="1">
    <location>
        <begin position="81"/>
        <end position="102"/>
    </location>
</feature>
<feature type="signal peptide" evidence="2">
    <location>
        <begin position="1"/>
        <end position="19"/>
    </location>
</feature>
<feature type="compositionally biased region" description="Basic residues" evidence="1">
    <location>
        <begin position="139"/>
        <end position="149"/>
    </location>
</feature>
<feature type="chain" id="PRO_5008587295" evidence="2">
    <location>
        <begin position="20"/>
        <end position="293"/>
    </location>
</feature>
<name>A0A1B6LBW8_9HEMI</name>
<keyword evidence="2" id="KW-0732">Signal</keyword>
<organism evidence="3">
    <name type="scientific">Graphocephala atropunctata</name>
    <dbReference type="NCBI Taxonomy" id="36148"/>
    <lineage>
        <taxon>Eukaryota</taxon>
        <taxon>Metazoa</taxon>
        <taxon>Ecdysozoa</taxon>
        <taxon>Arthropoda</taxon>
        <taxon>Hexapoda</taxon>
        <taxon>Insecta</taxon>
        <taxon>Pterygota</taxon>
        <taxon>Neoptera</taxon>
        <taxon>Paraneoptera</taxon>
        <taxon>Hemiptera</taxon>
        <taxon>Auchenorrhyncha</taxon>
        <taxon>Membracoidea</taxon>
        <taxon>Cicadellidae</taxon>
        <taxon>Cicadellinae</taxon>
        <taxon>Cicadellini</taxon>
        <taxon>Graphocephala</taxon>
    </lineage>
</organism>
<accession>A0A1B6LBW8</accession>
<evidence type="ECO:0000256" key="1">
    <source>
        <dbReference type="SAM" id="MobiDB-lite"/>
    </source>
</evidence>
<proteinExistence type="predicted"/>
<protein>
    <submittedName>
        <fullName evidence="3">Uncharacterized protein</fullName>
    </submittedName>
</protein>